<evidence type="ECO:0000256" key="5">
    <source>
        <dbReference type="ARBA" id="ARBA00022695"/>
    </source>
</evidence>
<dbReference type="InterPro" id="IPR014145">
    <property type="entry name" value="LigD_pol_dom"/>
</dbReference>
<comment type="caution">
    <text evidence="23">The sequence shown here is derived from an EMBL/GenBank/DDBJ whole genome shotgun (WGS) entry which is preliminary data.</text>
</comment>
<dbReference type="InterPro" id="IPR014146">
    <property type="entry name" value="LigD_ligase_dom"/>
</dbReference>
<dbReference type="InterPro" id="IPR012340">
    <property type="entry name" value="NA-bd_OB-fold"/>
</dbReference>
<protein>
    <recommendedName>
        <fullName evidence="2">DNA ligase (ATP)</fullName>
        <ecNumber evidence="2">6.5.1.1</ecNumber>
    </recommendedName>
    <alternativeName>
        <fullName evidence="19">NHEJ DNA polymerase</fullName>
    </alternativeName>
</protein>
<evidence type="ECO:0000256" key="7">
    <source>
        <dbReference type="ARBA" id="ARBA00022723"/>
    </source>
</evidence>
<comment type="catalytic activity">
    <reaction evidence="20">
        <text>ATP + (deoxyribonucleotide)n-3'-hydroxyl + 5'-phospho-(deoxyribonucleotide)m = (deoxyribonucleotide)n+m + AMP + diphosphate.</text>
        <dbReference type="EC" id="6.5.1.1"/>
    </reaction>
</comment>
<dbReference type="RefSeq" id="WP_188931651.1">
    <property type="nucleotide sequence ID" value="NZ_BMJC01000002.1"/>
</dbReference>
<dbReference type="PANTHER" id="PTHR42705:SF2">
    <property type="entry name" value="BIFUNCTIONAL NON-HOMOLOGOUS END JOINING PROTEIN LIGD"/>
    <property type="match status" value="1"/>
</dbReference>
<dbReference type="SUPFAM" id="SSF50249">
    <property type="entry name" value="Nucleic acid-binding proteins"/>
    <property type="match status" value="1"/>
</dbReference>
<keyword evidence="18" id="KW-0511">Multifunctional enzyme</keyword>
<dbReference type="NCBIfam" id="TIGR02776">
    <property type="entry name" value="NHEJ_ligase_prk"/>
    <property type="match status" value="1"/>
</dbReference>
<feature type="region of interest" description="Disordered" evidence="21">
    <location>
        <begin position="120"/>
        <end position="145"/>
    </location>
</feature>
<name>A0A8J2UD19_9BACT</name>
<evidence type="ECO:0000256" key="14">
    <source>
        <dbReference type="ARBA" id="ARBA00023125"/>
    </source>
</evidence>
<dbReference type="CDD" id="cd07971">
    <property type="entry name" value="OBF_DNA_ligase_LigD"/>
    <property type="match status" value="1"/>
</dbReference>
<evidence type="ECO:0000256" key="12">
    <source>
        <dbReference type="ARBA" id="ARBA00022840"/>
    </source>
</evidence>
<dbReference type="InterPro" id="IPR014144">
    <property type="entry name" value="LigD_PE_domain"/>
</dbReference>
<keyword evidence="10" id="KW-0378">Hydrolase</keyword>
<keyword evidence="9" id="KW-0227">DNA damage</keyword>
<proteinExistence type="predicted"/>
<keyword evidence="17" id="KW-0464">Manganese</keyword>
<keyword evidence="3 23" id="KW-0436">Ligase</keyword>
<keyword evidence="24" id="KW-1185">Reference proteome</keyword>
<evidence type="ECO:0000256" key="10">
    <source>
        <dbReference type="ARBA" id="ARBA00022801"/>
    </source>
</evidence>
<accession>A0A8J2UD19</accession>
<dbReference type="GO" id="GO:0046872">
    <property type="term" value="F:metal ion binding"/>
    <property type="evidence" value="ECO:0007669"/>
    <property type="project" value="UniProtKB-KW"/>
</dbReference>
<dbReference type="GO" id="GO:0004527">
    <property type="term" value="F:exonuclease activity"/>
    <property type="evidence" value="ECO:0007669"/>
    <property type="project" value="UniProtKB-KW"/>
</dbReference>
<keyword evidence="11" id="KW-0269">Exonuclease</keyword>
<evidence type="ECO:0000256" key="1">
    <source>
        <dbReference type="ARBA" id="ARBA00001936"/>
    </source>
</evidence>
<dbReference type="PANTHER" id="PTHR42705">
    <property type="entry name" value="BIFUNCTIONAL NON-HOMOLOGOUS END JOINING PROTEIN LIGD"/>
    <property type="match status" value="1"/>
</dbReference>
<evidence type="ECO:0000256" key="17">
    <source>
        <dbReference type="ARBA" id="ARBA00023211"/>
    </source>
</evidence>
<sequence>MALKEYKQKRRFTVTPEPQGGKPSGKTLQFVVQKHAASRLHYDFRLEMKGVLKSWAIPKGPSLNPADKRLAMQVEDHPWDYKDFEGVIPAGNYGAGTVMVWDEGTYESLEETNGQKRATGALAEGPSSVGLPGRPKFPKGRPGNTKAAQEKALLKGLREGSLKFRLNGQKLKGEFALVRTKGKEENSWLLIKHRDRYASEKPVTDKDKSVLSKKTLEQIAKDPKAKEWVSNRSVKTKAPKIGQEAAMPANIPPMQATLVDKPFDEEGWSYEIKWDGVRTLAYLKKGKVELRSRNNKSFDKYYPVFDALKGWTIDAVLDGEIVVLNEKGQSEFNRLQNWRSEADGELIYYVFDLLWLEGKDLMGLPLVQRRKLLKGLIPAEGLVRFSESFETSGTKFFGTAEKLGLEGIIAKKTDSLYTPGVRTKEWLKIKTMSRQEVVIGGYTRKKGTPKPFSSLLAGVFENGRLKYTGKIGTGFTEKMQKEMLKRFKPLERKEPPFGILPDVNKPAPFRPASGDTKIIWLKPELVCEVTFREMTGDGLMRQPSFKGMREDKDARDVVRETAVKAKTVRNAIRRPVKQGERKPLLNSSDESQMVTINGQELSFTHLDKVFWPKEKYTKRNLLNYYHQVASYLLPYMVDRPQSLNRQPNGINGPSFFQKNVKGKVPGWIKTFPYHSAEDPEDKEFLVCTDEASLLYIISLGCIEVNPWSSRVKTPDNPDWCIIDLDPDRKTPFDKVIEAAQVTKKILDAAGIESYCKTSGSTGLHVYFPLGAKYTYEESKEFARVVVERVNAEIPAYTTLERTLSARKGRMYLDFLQNRPQATIAAPYAVRPKPGATVSAPLHWEEVKKGLSMQAFTIQTMGDRLKEVGDLFQPVLGKGADLKKALQKLESSAR</sequence>
<keyword evidence="12" id="KW-0067">ATP-binding</keyword>
<evidence type="ECO:0000256" key="19">
    <source>
        <dbReference type="ARBA" id="ARBA00029943"/>
    </source>
</evidence>
<dbReference type="Pfam" id="PF21686">
    <property type="entry name" value="LigD_Prim-Pol"/>
    <property type="match status" value="1"/>
</dbReference>
<organism evidence="23 24">
    <name type="scientific">Puia dinghuensis</name>
    <dbReference type="NCBI Taxonomy" id="1792502"/>
    <lineage>
        <taxon>Bacteria</taxon>
        <taxon>Pseudomonadati</taxon>
        <taxon>Bacteroidota</taxon>
        <taxon>Chitinophagia</taxon>
        <taxon>Chitinophagales</taxon>
        <taxon>Chitinophagaceae</taxon>
        <taxon>Puia</taxon>
    </lineage>
</organism>
<evidence type="ECO:0000256" key="3">
    <source>
        <dbReference type="ARBA" id="ARBA00022598"/>
    </source>
</evidence>
<evidence type="ECO:0000256" key="6">
    <source>
        <dbReference type="ARBA" id="ARBA00022722"/>
    </source>
</evidence>
<evidence type="ECO:0000256" key="16">
    <source>
        <dbReference type="ARBA" id="ARBA00023204"/>
    </source>
</evidence>
<dbReference type="GO" id="GO:0003910">
    <property type="term" value="F:DNA ligase (ATP) activity"/>
    <property type="evidence" value="ECO:0007669"/>
    <property type="project" value="UniProtKB-EC"/>
</dbReference>
<dbReference type="CDD" id="cd07906">
    <property type="entry name" value="Adenylation_DNA_ligase_LigD_LigC"/>
    <property type="match status" value="1"/>
</dbReference>
<dbReference type="Proteomes" id="UP000607559">
    <property type="component" value="Unassembled WGS sequence"/>
</dbReference>
<dbReference type="Gene3D" id="3.30.1490.70">
    <property type="match status" value="1"/>
</dbReference>
<evidence type="ECO:0000256" key="18">
    <source>
        <dbReference type="ARBA" id="ARBA00023268"/>
    </source>
</evidence>
<dbReference type="NCBIfam" id="TIGR02777">
    <property type="entry name" value="LigD_PE_dom"/>
    <property type="match status" value="1"/>
</dbReference>
<dbReference type="Pfam" id="PF04679">
    <property type="entry name" value="DNA_ligase_A_C"/>
    <property type="match status" value="1"/>
</dbReference>
<evidence type="ECO:0000256" key="2">
    <source>
        <dbReference type="ARBA" id="ARBA00012727"/>
    </source>
</evidence>
<dbReference type="Pfam" id="PF01068">
    <property type="entry name" value="DNA_ligase_A_M"/>
    <property type="match status" value="1"/>
</dbReference>
<gene>
    <name evidence="23" type="ORF">GCM10011511_23120</name>
</gene>
<evidence type="ECO:0000259" key="22">
    <source>
        <dbReference type="PROSITE" id="PS50160"/>
    </source>
</evidence>
<keyword evidence="6" id="KW-0540">Nuclease</keyword>
<feature type="region of interest" description="Disordered" evidence="21">
    <location>
        <begin position="1"/>
        <end position="25"/>
    </location>
</feature>
<dbReference type="InterPro" id="IPR014143">
    <property type="entry name" value="NHEJ_ligase_prk"/>
</dbReference>
<evidence type="ECO:0000256" key="21">
    <source>
        <dbReference type="SAM" id="MobiDB-lite"/>
    </source>
</evidence>
<dbReference type="GO" id="GO:0006310">
    <property type="term" value="P:DNA recombination"/>
    <property type="evidence" value="ECO:0007669"/>
    <property type="project" value="UniProtKB-KW"/>
</dbReference>
<dbReference type="EMBL" id="BMJC01000002">
    <property type="protein sequence ID" value="GGA99183.1"/>
    <property type="molecule type" value="Genomic_DNA"/>
</dbReference>
<evidence type="ECO:0000256" key="20">
    <source>
        <dbReference type="ARBA" id="ARBA00034003"/>
    </source>
</evidence>
<comment type="cofactor">
    <cofactor evidence="1">
        <name>Mn(2+)</name>
        <dbReference type="ChEBI" id="CHEBI:29035"/>
    </cofactor>
</comment>
<dbReference type="InterPro" id="IPR012309">
    <property type="entry name" value="DNA_ligase_ATP-dep_C"/>
</dbReference>
<dbReference type="NCBIfam" id="TIGR02779">
    <property type="entry name" value="NHEJ_ligase_lig"/>
    <property type="match status" value="1"/>
</dbReference>
<dbReference type="Gene3D" id="3.30.470.30">
    <property type="entry name" value="DNA ligase/mRNA capping enzyme"/>
    <property type="match status" value="1"/>
</dbReference>
<evidence type="ECO:0000256" key="15">
    <source>
        <dbReference type="ARBA" id="ARBA00023172"/>
    </source>
</evidence>
<dbReference type="PROSITE" id="PS00333">
    <property type="entry name" value="DNA_LIGASE_A2"/>
    <property type="match status" value="1"/>
</dbReference>
<reference evidence="23" key="2">
    <citation type="submission" date="2020-09" db="EMBL/GenBank/DDBJ databases">
        <authorList>
            <person name="Sun Q."/>
            <person name="Zhou Y."/>
        </authorList>
    </citation>
    <scope>NUCLEOTIDE SEQUENCE</scope>
    <source>
        <strain evidence="23">CGMCC 1.15448</strain>
    </source>
</reference>
<keyword evidence="16" id="KW-0234">DNA repair</keyword>
<dbReference type="GO" id="GO:0005524">
    <property type="term" value="F:ATP binding"/>
    <property type="evidence" value="ECO:0007669"/>
    <property type="project" value="UniProtKB-KW"/>
</dbReference>
<dbReference type="Gene3D" id="3.90.920.10">
    <property type="entry name" value="DNA primase, PRIM domain"/>
    <property type="match status" value="1"/>
</dbReference>
<evidence type="ECO:0000256" key="13">
    <source>
        <dbReference type="ARBA" id="ARBA00022932"/>
    </source>
</evidence>
<dbReference type="InterPro" id="IPR016059">
    <property type="entry name" value="DNA_ligase_ATP-dep_CS"/>
</dbReference>
<keyword evidence="14" id="KW-0238">DNA-binding</keyword>
<feature type="domain" description="ATP-dependent DNA ligase family profile" evidence="22">
    <location>
        <begin position="339"/>
        <end position="430"/>
    </location>
</feature>
<keyword evidence="7" id="KW-0479">Metal-binding</keyword>
<reference evidence="23" key="1">
    <citation type="journal article" date="2014" name="Int. J. Syst. Evol. Microbiol.">
        <title>Complete genome sequence of Corynebacterium casei LMG S-19264T (=DSM 44701T), isolated from a smear-ripened cheese.</title>
        <authorList>
            <consortium name="US DOE Joint Genome Institute (JGI-PGF)"/>
            <person name="Walter F."/>
            <person name="Albersmeier A."/>
            <person name="Kalinowski J."/>
            <person name="Ruckert C."/>
        </authorList>
    </citation>
    <scope>NUCLEOTIDE SEQUENCE</scope>
    <source>
        <strain evidence="23">CGMCC 1.15448</strain>
    </source>
</reference>
<evidence type="ECO:0000313" key="23">
    <source>
        <dbReference type="EMBL" id="GGA99183.1"/>
    </source>
</evidence>
<evidence type="ECO:0000313" key="24">
    <source>
        <dbReference type="Proteomes" id="UP000607559"/>
    </source>
</evidence>
<keyword evidence="13" id="KW-0239">DNA-directed DNA polymerase</keyword>
<keyword evidence="15" id="KW-0233">DNA recombination</keyword>
<evidence type="ECO:0000256" key="11">
    <source>
        <dbReference type="ARBA" id="ARBA00022839"/>
    </source>
</evidence>
<dbReference type="InterPro" id="IPR052171">
    <property type="entry name" value="NHEJ_LigD"/>
</dbReference>
<evidence type="ECO:0000256" key="8">
    <source>
        <dbReference type="ARBA" id="ARBA00022741"/>
    </source>
</evidence>
<dbReference type="GO" id="GO:0006281">
    <property type="term" value="P:DNA repair"/>
    <property type="evidence" value="ECO:0007669"/>
    <property type="project" value="UniProtKB-KW"/>
</dbReference>
<dbReference type="NCBIfam" id="TIGR02778">
    <property type="entry name" value="ligD_pol"/>
    <property type="match status" value="1"/>
</dbReference>
<keyword evidence="5" id="KW-0548">Nucleotidyltransferase</keyword>
<dbReference type="GO" id="GO:0003887">
    <property type="term" value="F:DNA-directed DNA polymerase activity"/>
    <property type="evidence" value="ECO:0007669"/>
    <property type="project" value="UniProtKB-KW"/>
</dbReference>
<keyword evidence="4" id="KW-0808">Transferase</keyword>
<keyword evidence="8" id="KW-0547">Nucleotide-binding</keyword>
<dbReference type="Gene3D" id="2.40.50.140">
    <property type="entry name" value="Nucleic acid-binding proteins"/>
    <property type="match status" value="1"/>
</dbReference>
<dbReference type="Pfam" id="PF13298">
    <property type="entry name" value="LigD_N"/>
    <property type="match status" value="1"/>
</dbReference>
<evidence type="ECO:0000256" key="9">
    <source>
        <dbReference type="ARBA" id="ARBA00022763"/>
    </source>
</evidence>
<dbReference type="SUPFAM" id="SSF56091">
    <property type="entry name" value="DNA ligase/mRNA capping enzyme, catalytic domain"/>
    <property type="match status" value="1"/>
</dbReference>
<dbReference type="AlphaFoldDB" id="A0A8J2UD19"/>
<dbReference type="PROSITE" id="PS50160">
    <property type="entry name" value="DNA_LIGASE_A3"/>
    <property type="match status" value="1"/>
</dbReference>
<dbReference type="InterPro" id="IPR012310">
    <property type="entry name" value="DNA_ligase_ATP-dep_cent"/>
</dbReference>
<dbReference type="EC" id="6.5.1.1" evidence="2"/>
<evidence type="ECO:0000256" key="4">
    <source>
        <dbReference type="ARBA" id="ARBA00022679"/>
    </source>
</evidence>
<dbReference type="GO" id="GO:0003677">
    <property type="term" value="F:DNA binding"/>
    <property type="evidence" value="ECO:0007669"/>
    <property type="project" value="UniProtKB-KW"/>
</dbReference>